<dbReference type="NCBIfam" id="NF038083">
    <property type="entry name" value="CU044_5270_fam"/>
    <property type="match status" value="1"/>
</dbReference>
<sequence>MNEMQALRDMRSEVPLDPPSREAEARLVAALRDEPARPRRRLRGVAWGAGLATGLAAAVAVGLVLAQGGGGGPVTPRPGDNGVAAAPLKLTSAAQVLDLAASAKGQPELIPRPDQAIMIKSTTMYIAESRDYRYLYRTDRAVWWPAAPNRDGAIEITSLEPKSFPGEPLPPVARQGIGETSRHVAKYCPGRPEFSRTDFAYVSGLPTTPEAMLAYLRTAAGGENTKKGGKRTLDEMAFTAAGDLIRERYLPPAQRAAVYRALGSLSDLRLIEGAEDAAGRKGVAVAYDDATTGVRRELVFDPSTFLYLGERAFVTDADKAGTAVGTQVASTALLSAEVVDTVPAVELGPKGGETCG</sequence>
<name>A0A8J3ZZS0_9ACTN</name>
<feature type="region of interest" description="Disordered" evidence="1">
    <location>
        <begin position="1"/>
        <end position="21"/>
    </location>
</feature>
<dbReference type="AlphaFoldDB" id="A0A8J3ZZS0"/>
<keyword evidence="4" id="KW-1185">Reference proteome</keyword>
<gene>
    <name evidence="3" type="ORF">Voc01_068040</name>
</gene>
<accession>A0A8J3ZZS0</accession>
<keyword evidence="2" id="KW-0812">Transmembrane</keyword>
<keyword evidence="2" id="KW-1133">Transmembrane helix</keyword>
<evidence type="ECO:0000313" key="4">
    <source>
        <dbReference type="Proteomes" id="UP000635606"/>
    </source>
</evidence>
<evidence type="ECO:0000256" key="2">
    <source>
        <dbReference type="SAM" id="Phobius"/>
    </source>
</evidence>
<organism evidence="3 4">
    <name type="scientific">Virgisporangium ochraceum</name>
    <dbReference type="NCBI Taxonomy" id="65505"/>
    <lineage>
        <taxon>Bacteria</taxon>
        <taxon>Bacillati</taxon>
        <taxon>Actinomycetota</taxon>
        <taxon>Actinomycetes</taxon>
        <taxon>Micromonosporales</taxon>
        <taxon>Micromonosporaceae</taxon>
        <taxon>Virgisporangium</taxon>
    </lineage>
</organism>
<comment type="caution">
    <text evidence="3">The sequence shown here is derived from an EMBL/GenBank/DDBJ whole genome shotgun (WGS) entry which is preliminary data.</text>
</comment>
<evidence type="ECO:0000313" key="3">
    <source>
        <dbReference type="EMBL" id="GIJ71887.1"/>
    </source>
</evidence>
<dbReference type="EMBL" id="BOPH01000093">
    <property type="protein sequence ID" value="GIJ71887.1"/>
    <property type="molecule type" value="Genomic_DNA"/>
</dbReference>
<proteinExistence type="predicted"/>
<dbReference type="Proteomes" id="UP000635606">
    <property type="component" value="Unassembled WGS sequence"/>
</dbReference>
<feature type="transmembrane region" description="Helical" evidence="2">
    <location>
        <begin position="45"/>
        <end position="66"/>
    </location>
</feature>
<reference evidence="3" key="1">
    <citation type="submission" date="2021-01" db="EMBL/GenBank/DDBJ databases">
        <title>Whole genome shotgun sequence of Virgisporangium ochraceum NBRC 16418.</title>
        <authorList>
            <person name="Komaki H."/>
            <person name="Tamura T."/>
        </authorList>
    </citation>
    <scope>NUCLEOTIDE SEQUENCE</scope>
    <source>
        <strain evidence="3">NBRC 16418</strain>
    </source>
</reference>
<dbReference type="InterPro" id="IPR047789">
    <property type="entry name" value="CU044_5270-like"/>
</dbReference>
<keyword evidence="2" id="KW-0472">Membrane</keyword>
<evidence type="ECO:0008006" key="5">
    <source>
        <dbReference type="Google" id="ProtNLM"/>
    </source>
</evidence>
<evidence type="ECO:0000256" key="1">
    <source>
        <dbReference type="SAM" id="MobiDB-lite"/>
    </source>
</evidence>
<protein>
    <recommendedName>
        <fullName evidence="5">CU044_5270 family protein</fullName>
    </recommendedName>
</protein>